<dbReference type="SUPFAM" id="SSF55347">
    <property type="entry name" value="Glyceraldehyde-3-phosphate dehydrogenase-like, C-terminal domain"/>
    <property type="match status" value="1"/>
</dbReference>
<dbReference type="Gene3D" id="3.40.50.720">
    <property type="entry name" value="NAD(P)-binding Rossmann-like Domain"/>
    <property type="match status" value="1"/>
</dbReference>
<organism evidence="3 4">
    <name type="scientific">Pontiella sulfatireligans</name>
    <dbReference type="NCBI Taxonomy" id="2750658"/>
    <lineage>
        <taxon>Bacteria</taxon>
        <taxon>Pseudomonadati</taxon>
        <taxon>Kiritimatiellota</taxon>
        <taxon>Kiritimatiellia</taxon>
        <taxon>Kiritimatiellales</taxon>
        <taxon>Pontiellaceae</taxon>
        <taxon>Pontiella</taxon>
    </lineage>
</organism>
<evidence type="ECO:0000259" key="2">
    <source>
        <dbReference type="Pfam" id="PF02894"/>
    </source>
</evidence>
<feature type="domain" description="Gfo/Idh/MocA-like oxidoreductase C-terminal" evidence="2">
    <location>
        <begin position="153"/>
        <end position="348"/>
    </location>
</feature>
<dbReference type="Proteomes" id="UP000346198">
    <property type="component" value="Unassembled WGS sequence"/>
</dbReference>
<dbReference type="Pfam" id="PF01408">
    <property type="entry name" value="GFO_IDH_MocA"/>
    <property type="match status" value="1"/>
</dbReference>
<name>A0A6C2UN96_9BACT</name>
<accession>A0A6C2UN96</accession>
<dbReference type="InterPro" id="IPR004104">
    <property type="entry name" value="Gfo/Idh/MocA-like_OxRdtase_C"/>
</dbReference>
<protein>
    <submittedName>
        <fullName evidence="3">Oxidoreductase YteT</fullName>
    </submittedName>
</protein>
<dbReference type="PANTHER" id="PTHR43377">
    <property type="entry name" value="BILIVERDIN REDUCTASE A"/>
    <property type="match status" value="1"/>
</dbReference>
<evidence type="ECO:0000313" key="3">
    <source>
        <dbReference type="EMBL" id="VGO20817.1"/>
    </source>
</evidence>
<dbReference type="GO" id="GO:0000166">
    <property type="term" value="F:nucleotide binding"/>
    <property type="evidence" value="ECO:0007669"/>
    <property type="project" value="InterPro"/>
</dbReference>
<keyword evidence="4" id="KW-1185">Reference proteome</keyword>
<dbReference type="Gene3D" id="3.30.360.10">
    <property type="entry name" value="Dihydrodipicolinate Reductase, domain 2"/>
    <property type="match status" value="1"/>
</dbReference>
<feature type="domain" description="Gfo/Idh/MocA-like oxidoreductase N-terminal" evidence="1">
    <location>
        <begin position="18"/>
        <end position="139"/>
    </location>
</feature>
<sequence>MPTEKKQKDISLKNNKILRVAVIGCGSRGTRYARLASNLPEQYALVAAADPVSERVEQIRALSSDSGFKGYPDAAALLEDRPSADVVMVCTQDDDHFEHAMGAMEAGYDLLLEKPVSNSMEEVVAIEQKAVELRRRVVVCHVLRYSAFYLKVKQLIDDGVLGDLVSVHAAEGVGAWHFSHSFVRGHWAVMEETSPMILAKCCHDMDLLHWLIGRECRSVSSVGALNHFKADHAPAGAPERCHQGCPVADDCMYNAKHYLEESGKGWLAMVYDRARTASDGEILQWLETSPWGRCAYRCNNTAVDHQVLAMGFDGGISCSFTMTAFDTGRGIEIYGTKGRLKGGEFVHRSGGVDIIVENHQGETLEKIDFEDHGGHLGGDEGLVDSLYARMVCWSVDDVLAEFRQVVHGHRMAFAAEEARQTGTVVFS</sequence>
<evidence type="ECO:0000313" key="4">
    <source>
        <dbReference type="Proteomes" id="UP000346198"/>
    </source>
</evidence>
<dbReference type="SUPFAM" id="SSF51735">
    <property type="entry name" value="NAD(P)-binding Rossmann-fold domains"/>
    <property type="match status" value="1"/>
</dbReference>
<dbReference type="InterPro" id="IPR036291">
    <property type="entry name" value="NAD(P)-bd_dom_sf"/>
</dbReference>
<dbReference type="InterPro" id="IPR051450">
    <property type="entry name" value="Gfo/Idh/MocA_Oxidoreductases"/>
</dbReference>
<dbReference type="EMBL" id="CAAHFH010000002">
    <property type="protein sequence ID" value="VGO20817.1"/>
    <property type="molecule type" value="Genomic_DNA"/>
</dbReference>
<dbReference type="AlphaFoldDB" id="A0A6C2UN96"/>
<gene>
    <name evidence="3" type="primary">yteT</name>
    <name evidence="3" type="ORF">SCARR_02884</name>
</gene>
<reference evidence="3 4" key="1">
    <citation type="submission" date="2019-04" db="EMBL/GenBank/DDBJ databases">
        <authorList>
            <person name="Van Vliet M D."/>
        </authorList>
    </citation>
    <scope>NUCLEOTIDE SEQUENCE [LARGE SCALE GENOMIC DNA]</scope>
    <source>
        <strain evidence="3 4">F21</strain>
    </source>
</reference>
<dbReference type="InterPro" id="IPR000683">
    <property type="entry name" value="Gfo/Idh/MocA-like_OxRdtase_N"/>
</dbReference>
<proteinExistence type="predicted"/>
<dbReference type="PANTHER" id="PTHR43377:SF2">
    <property type="entry name" value="BINDING ROSSMANN FOLD OXIDOREDUCTASE, PUTATIVE (AFU_ORTHOLOGUE AFUA_4G00560)-RELATED"/>
    <property type="match status" value="1"/>
</dbReference>
<evidence type="ECO:0000259" key="1">
    <source>
        <dbReference type="Pfam" id="PF01408"/>
    </source>
</evidence>
<dbReference type="Pfam" id="PF02894">
    <property type="entry name" value="GFO_IDH_MocA_C"/>
    <property type="match status" value="1"/>
</dbReference>